<dbReference type="EMBL" id="OX596091">
    <property type="protein sequence ID" value="CAI9712074.1"/>
    <property type="molecule type" value="Genomic_DNA"/>
</dbReference>
<name>A0ACB0FH76_RANTA</name>
<accession>A0ACB0FH76</accession>
<evidence type="ECO:0000313" key="1">
    <source>
        <dbReference type="EMBL" id="CAI9712074.1"/>
    </source>
</evidence>
<dbReference type="Proteomes" id="UP001162501">
    <property type="component" value="Chromosome 7"/>
</dbReference>
<evidence type="ECO:0000313" key="2">
    <source>
        <dbReference type="Proteomes" id="UP001162501"/>
    </source>
</evidence>
<proteinExistence type="predicted"/>
<sequence>MLSAPSMQAPAHPGRVGTGGSQASRQAPTRPRTTCRTQEACLEEGPLAKLEGCWAVRRREDFPARGTEPVGEGTGPWWVGRRCREGLSSGLCGALVMGEDRAAWALFWKATPRLQLASCSPRVETRGSWARTSPSCELSVLMGRGCVGYPATAGLGTHIRAPCAPAGTPTSQPCAPGLPRLRPRKTLVSQEQTDVAPGDTRDAEQRASRHARLAPSSLLVLPSSRTHARRLSDATDACLASVPALSSRYGFCPNGGLQTQEPGSGRRRQLESLARGVWGRDAVLRPLPPATQPPARDARRCRQV</sequence>
<gene>
    <name evidence="1" type="ORF">MRATA1EN3_LOCUS23287</name>
</gene>
<protein>
    <submittedName>
        <fullName evidence="1">Uncharacterized protein</fullName>
    </submittedName>
</protein>
<reference evidence="1" key="1">
    <citation type="submission" date="2023-05" db="EMBL/GenBank/DDBJ databases">
        <authorList>
            <consortium name="ELIXIR-Norway"/>
        </authorList>
    </citation>
    <scope>NUCLEOTIDE SEQUENCE</scope>
</reference>
<organism evidence="1 2">
    <name type="scientific">Rangifer tarandus platyrhynchus</name>
    <name type="common">Svalbard reindeer</name>
    <dbReference type="NCBI Taxonomy" id="3082113"/>
    <lineage>
        <taxon>Eukaryota</taxon>
        <taxon>Metazoa</taxon>
        <taxon>Chordata</taxon>
        <taxon>Craniata</taxon>
        <taxon>Vertebrata</taxon>
        <taxon>Euteleostomi</taxon>
        <taxon>Mammalia</taxon>
        <taxon>Eutheria</taxon>
        <taxon>Laurasiatheria</taxon>
        <taxon>Artiodactyla</taxon>
        <taxon>Ruminantia</taxon>
        <taxon>Pecora</taxon>
        <taxon>Cervidae</taxon>
        <taxon>Odocoileinae</taxon>
        <taxon>Rangifer</taxon>
    </lineage>
</organism>